<dbReference type="AlphaFoldDB" id="A0A1I4C6B2"/>
<dbReference type="Proteomes" id="UP000198851">
    <property type="component" value="Unassembled WGS sequence"/>
</dbReference>
<evidence type="ECO:0000259" key="1">
    <source>
        <dbReference type="Pfam" id="PF00534"/>
    </source>
</evidence>
<keyword evidence="2" id="KW-0808">Transferase</keyword>
<accession>A0A1I4C6B2</accession>
<evidence type="ECO:0000313" key="2">
    <source>
        <dbReference type="EMBL" id="SFK75927.1"/>
    </source>
</evidence>
<dbReference type="GO" id="GO:0016757">
    <property type="term" value="F:glycosyltransferase activity"/>
    <property type="evidence" value="ECO:0007669"/>
    <property type="project" value="InterPro"/>
</dbReference>
<dbReference type="CDD" id="cd03801">
    <property type="entry name" value="GT4_PimA-like"/>
    <property type="match status" value="1"/>
</dbReference>
<organism evidence="2 3">
    <name type="scientific">Shimia haliotis</name>
    <dbReference type="NCBI Taxonomy" id="1280847"/>
    <lineage>
        <taxon>Bacteria</taxon>
        <taxon>Pseudomonadati</taxon>
        <taxon>Pseudomonadota</taxon>
        <taxon>Alphaproteobacteria</taxon>
        <taxon>Rhodobacterales</taxon>
        <taxon>Roseobacteraceae</taxon>
    </lineage>
</organism>
<name>A0A1I4C6B2_9RHOB</name>
<evidence type="ECO:0000313" key="3">
    <source>
        <dbReference type="Proteomes" id="UP000198851"/>
    </source>
</evidence>
<dbReference type="InterPro" id="IPR001296">
    <property type="entry name" value="Glyco_trans_1"/>
</dbReference>
<dbReference type="STRING" id="1280847.SAMN04488036_10249"/>
<keyword evidence="3" id="KW-1185">Reference proteome</keyword>
<dbReference type="OrthoDB" id="9790710at2"/>
<dbReference type="Pfam" id="PF00534">
    <property type="entry name" value="Glycos_transf_1"/>
    <property type="match status" value="1"/>
</dbReference>
<gene>
    <name evidence="2" type="ORF">SAMN04488036_10249</name>
</gene>
<dbReference type="Gene3D" id="3.40.50.2000">
    <property type="entry name" value="Glycogen Phosphorylase B"/>
    <property type="match status" value="2"/>
</dbReference>
<sequence length="411" mass="45653">MKTLIIAYACEPGKGGESEIGWTLARKLAKDHQVWVLTRSNNKSALESEDCGPNLKFLYYDLPRFLTATKGRGKKNFLLYYYLWQLGSSAAIRRFDKDYDFDIIHHLTGGMDWMPSGAAFQKKPFIWGPVGSENTHPLIRRHMPWRAWLKDLARSVLRSALRSLDPNVRRTRARADVILSHTPGNFPASVQKKVMPFVQTGIEASPRLALQKTDLKRNGPLRVIYAGELVDWKGALLAVKAFAKFHVEHPDSCMTMVGAGNLEGAIKAEIQRNDLGDVVSLTGKLPMDRLLIELNRADIFLYPSYHHGLATILLQAMLTGLPTICLEGDAIGRAVGQEAGITLPPPETGQLAGVLSRALLELAENDALRQRKAQAAIELALNTYNYDDIVMRHTEVYWSLVGNDGKSAGPV</sequence>
<dbReference type="SUPFAM" id="SSF53756">
    <property type="entry name" value="UDP-Glycosyltransferase/glycogen phosphorylase"/>
    <property type="match status" value="1"/>
</dbReference>
<dbReference type="RefSeq" id="WP_093321507.1">
    <property type="nucleotide sequence ID" value="NZ_FOSZ01000002.1"/>
</dbReference>
<dbReference type="PANTHER" id="PTHR12526">
    <property type="entry name" value="GLYCOSYLTRANSFERASE"/>
    <property type="match status" value="1"/>
</dbReference>
<feature type="domain" description="Glycosyl transferase family 1" evidence="1">
    <location>
        <begin position="215"/>
        <end position="367"/>
    </location>
</feature>
<protein>
    <submittedName>
        <fullName evidence="2">Glycosyltransferase involved in cell wall bisynthesis</fullName>
    </submittedName>
</protein>
<reference evidence="3" key="1">
    <citation type="submission" date="2016-10" db="EMBL/GenBank/DDBJ databases">
        <authorList>
            <person name="Varghese N."/>
            <person name="Submissions S."/>
        </authorList>
    </citation>
    <scope>NUCLEOTIDE SEQUENCE [LARGE SCALE GENOMIC DNA]</scope>
    <source>
        <strain evidence="3">DSM 28453</strain>
    </source>
</reference>
<proteinExistence type="predicted"/>
<dbReference type="EMBL" id="FOSZ01000002">
    <property type="protein sequence ID" value="SFK75927.1"/>
    <property type="molecule type" value="Genomic_DNA"/>
</dbReference>